<dbReference type="PANTHER" id="PTHR45835:SF108">
    <property type="entry name" value="INTEGRASE ZINC-BINDING DOMAIN-CONTAINING PROTEIN"/>
    <property type="match status" value="1"/>
</dbReference>
<evidence type="ECO:0000313" key="2">
    <source>
        <dbReference type="Proteomes" id="UP001234989"/>
    </source>
</evidence>
<dbReference type="Proteomes" id="UP001234989">
    <property type="component" value="Chromosome 9"/>
</dbReference>
<dbReference type="InterPro" id="IPR012337">
    <property type="entry name" value="RNaseH-like_sf"/>
</dbReference>
<gene>
    <name evidence="1" type="ORF">MTR67_038331</name>
</gene>
<dbReference type="AlphaFoldDB" id="A0AAF0UG38"/>
<evidence type="ECO:0000313" key="1">
    <source>
        <dbReference type="EMBL" id="WMV44946.1"/>
    </source>
</evidence>
<reference evidence="1" key="1">
    <citation type="submission" date="2023-08" db="EMBL/GenBank/DDBJ databases">
        <title>A de novo genome assembly of Solanum verrucosum Schlechtendal, a Mexican diploid species geographically isolated from the other diploid A-genome species in potato relatives.</title>
        <authorList>
            <person name="Hosaka K."/>
        </authorList>
    </citation>
    <scope>NUCLEOTIDE SEQUENCE</scope>
    <source>
        <tissue evidence="1">Young leaves</tissue>
    </source>
</reference>
<accession>A0AAF0UG38</accession>
<sequence length="199" mass="23083">MQKGRLLAWESCRLDRDVQRLANSLVRLQIIEETGGLITFIEAHSFLVEKINDRQFDDEKLCLIRDNVVRGENNEVFLDSEGVWRIRGRICVSNVERYCRFCFHVLDLSKVKCEHQRSGGISQGMYIPTWKWKRITVDFDMGLPAIVGDYDSICIVVDRLTKSAYFIQVRVKYTIDKLAQLYISQIVRLHGVSVSIVSH</sequence>
<name>A0AAF0UG38_SOLVR</name>
<protein>
    <recommendedName>
        <fullName evidence="3">Integrase catalytic domain-containing protein</fullName>
    </recommendedName>
</protein>
<evidence type="ECO:0008006" key="3">
    <source>
        <dbReference type="Google" id="ProtNLM"/>
    </source>
</evidence>
<dbReference type="SUPFAM" id="SSF53098">
    <property type="entry name" value="Ribonuclease H-like"/>
    <property type="match status" value="1"/>
</dbReference>
<proteinExistence type="predicted"/>
<keyword evidence="2" id="KW-1185">Reference proteome</keyword>
<dbReference type="EMBL" id="CP133620">
    <property type="protein sequence ID" value="WMV44946.1"/>
    <property type="molecule type" value="Genomic_DNA"/>
</dbReference>
<organism evidence="1 2">
    <name type="scientific">Solanum verrucosum</name>
    <dbReference type="NCBI Taxonomy" id="315347"/>
    <lineage>
        <taxon>Eukaryota</taxon>
        <taxon>Viridiplantae</taxon>
        <taxon>Streptophyta</taxon>
        <taxon>Embryophyta</taxon>
        <taxon>Tracheophyta</taxon>
        <taxon>Spermatophyta</taxon>
        <taxon>Magnoliopsida</taxon>
        <taxon>eudicotyledons</taxon>
        <taxon>Gunneridae</taxon>
        <taxon>Pentapetalae</taxon>
        <taxon>asterids</taxon>
        <taxon>lamiids</taxon>
        <taxon>Solanales</taxon>
        <taxon>Solanaceae</taxon>
        <taxon>Solanoideae</taxon>
        <taxon>Solaneae</taxon>
        <taxon>Solanum</taxon>
    </lineage>
</organism>
<dbReference type="PANTHER" id="PTHR45835">
    <property type="entry name" value="YALI0A06105P"/>
    <property type="match status" value="1"/>
</dbReference>